<gene>
    <name evidence="18" type="primary">mtaB</name>
    <name evidence="18" type="ORF">HXX08_21925</name>
    <name evidence="19" type="ORF">OZ401_004069</name>
</gene>
<keyword evidence="6" id="KW-0808">Transferase</keyword>
<dbReference type="AlphaFoldDB" id="A0A8T7M8R5"/>
<evidence type="ECO:0000313" key="19">
    <source>
        <dbReference type="EMBL" id="WJW68457.1"/>
    </source>
</evidence>
<evidence type="ECO:0000256" key="3">
    <source>
        <dbReference type="ARBA" id="ARBA00013273"/>
    </source>
</evidence>
<dbReference type="InterPro" id="IPR020612">
    <property type="entry name" value="Methylthiotransferase_CS"/>
</dbReference>
<accession>A0A8T7M8R5</accession>
<dbReference type="SMART" id="SM00729">
    <property type="entry name" value="Elp3"/>
    <property type="match status" value="1"/>
</dbReference>
<dbReference type="Gene3D" id="3.80.30.20">
    <property type="entry name" value="tm_1862 like domain"/>
    <property type="match status" value="1"/>
</dbReference>
<evidence type="ECO:0000256" key="6">
    <source>
        <dbReference type="ARBA" id="ARBA00022679"/>
    </source>
</evidence>
<dbReference type="Proteomes" id="UP000521676">
    <property type="component" value="Unassembled WGS sequence"/>
</dbReference>
<evidence type="ECO:0000313" key="18">
    <source>
        <dbReference type="EMBL" id="NWJ48525.1"/>
    </source>
</evidence>
<keyword evidence="8" id="KW-0819">tRNA processing</keyword>
<dbReference type="PROSITE" id="PS51918">
    <property type="entry name" value="RADICAL_SAM"/>
    <property type="match status" value="1"/>
</dbReference>
<proteinExistence type="inferred from homology"/>
<comment type="similarity">
    <text evidence="14">Belongs to the methylthiotransferase family. MtaB subfamily.</text>
</comment>
<evidence type="ECO:0000313" key="20">
    <source>
        <dbReference type="Proteomes" id="UP000521676"/>
    </source>
</evidence>
<dbReference type="NCBIfam" id="TIGR00089">
    <property type="entry name" value="MiaB/RimO family radical SAM methylthiotransferase"/>
    <property type="match status" value="1"/>
</dbReference>
<dbReference type="CDD" id="cd01335">
    <property type="entry name" value="Radical_SAM"/>
    <property type="match status" value="1"/>
</dbReference>
<evidence type="ECO:0000259" key="16">
    <source>
        <dbReference type="PROSITE" id="PS51449"/>
    </source>
</evidence>
<keyword evidence="21" id="KW-1185">Reference proteome</keyword>
<name>A0A8T7M8R5_9CHLR</name>
<dbReference type="InterPro" id="IPR013848">
    <property type="entry name" value="Methylthiotransferase_N"/>
</dbReference>
<evidence type="ECO:0000256" key="12">
    <source>
        <dbReference type="ARBA" id="ARBA00031213"/>
    </source>
</evidence>
<dbReference type="GO" id="GO:0035598">
    <property type="term" value="F:tRNA (N(6)-L-threonylcarbamoyladenosine(37)-C(2))-methylthiotransferase activity"/>
    <property type="evidence" value="ECO:0007669"/>
    <property type="project" value="UniProtKB-EC"/>
</dbReference>
<keyword evidence="11" id="KW-0411">Iron-sulfur</keyword>
<dbReference type="NCBIfam" id="TIGR01579">
    <property type="entry name" value="MiaB-like-C"/>
    <property type="match status" value="1"/>
</dbReference>
<feature type="domain" description="MTTase N-terminal" evidence="16">
    <location>
        <begin position="38"/>
        <end position="152"/>
    </location>
</feature>
<comment type="cofactor">
    <cofactor evidence="1">
        <name>[4Fe-4S] cluster</name>
        <dbReference type="ChEBI" id="CHEBI:49883"/>
    </cofactor>
</comment>
<evidence type="ECO:0000313" key="21">
    <source>
        <dbReference type="Proteomes" id="UP001431572"/>
    </source>
</evidence>
<dbReference type="Pfam" id="PF04055">
    <property type="entry name" value="Radical_SAM"/>
    <property type="match status" value="1"/>
</dbReference>
<evidence type="ECO:0000259" key="17">
    <source>
        <dbReference type="PROSITE" id="PS51918"/>
    </source>
</evidence>
<evidence type="ECO:0000256" key="10">
    <source>
        <dbReference type="ARBA" id="ARBA00023004"/>
    </source>
</evidence>
<dbReference type="InterPro" id="IPR023404">
    <property type="entry name" value="rSAM_horseshoe"/>
</dbReference>
<dbReference type="SFLD" id="SFLDS00029">
    <property type="entry name" value="Radical_SAM"/>
    <property type="match status" value="1"/>
</dbReference>
<evidence type="ECO:0000256" key="14">
    <source>
        <dbReference type="ARBA" id="ARBA00061574"/>
    </source>
</evidence>
<dbReference type="PANTHER" id="PTHR11918">
    <property type="entry name" value="RADICAL SAM PROTEINS"/>
    <property type="match status" value="1"/>
</dbReference>
<dbReference type="Pfam" id="PF00919">
    <property type="entry name" value="UPF0004"/>
    <property type="match status" value="1"/>
</dbReference>
<protein>
    <recommendedName>
        <fullName evidence="15">Threonylcarbamoyladenosine tRNA methylthiotransferase MtaB</fullName>
        <ecNumber evidence="3">2.8.4.5</ecNumber>
    </recommendedName>
    <alternativeName>
        <fullName evidence="12">tRNA-t(6)A37 methylthiotransferase</fullName>
    </alternativeName>
</protein>
<keyword evidence="9" id="KW-0479">Metal-binding</keyword>
<keyword evidence="5" id="KW-0963">Cytoplasm</keyword>
<dbReference type="Proteomes" id="UP001431572">
    <property type="component" value="Chromosome 2"/>
</dbReference>
<dbReference type="InterPro" id="IPR007197">
    <property type="entry name" value="rSAM"/>
</dbReference>
<evidence type="ECO:0000256" key="11">
    <source>
        <dbReference type="ARBA" id="ARBA00023014"/>
    </source>
</evidence>
<evidence type="ECO:0000256" key="2">
    <source>
        <dbReference type="ARBA" id="ARBA00002399"/>
    </source>
</evidence>
<dbReference type="EMBL" id="JACATZ010000003">
    <property type="protein sequence ID" value="NWJ48525.1"/>
    <property type="molecule type" value="Genomic_DNA"/>
</dbReference>
<reference evidence="19" key="2">
    <citation type="journal article" date="2024" name="Nature">
        <title>Anoxygenic phototroph of the Chloroflexota uses a type I reaction centre.</title>
        <authorList>
            <person name="Tsuji J.M."/>
            <person name="Shaw N.A."/>
            <person name="Nagashima S."/>
            <person name="Venkiteswaran J.J."/>
            <person name="Schiff S.L."/>
            <person name="Watanabe T."/>
            <person name="Fukui M."/>
            <person name="Hanada S."/>
            <person name="Tank M."/>
            <person name="Neufeld J.D."/>
        </authorList>
    </citation>
    <scope>NUCLEOTIDE SEQUENCE</scope>
    <source>
        <strain evidence="19">L227-S17</strain>
    </source>
</reference>
<dbReference type="SFLD" id="SFLDG01061">
    <property type="entry name" value="methylthiotransferase"/>
    <property type="match status" value="1"/>
</dbReference>
<sequence length="491" mass="55710">MRTIELINLSVSTNPQPVTPAGVKARIENNLNPDDFRPRIAFLTLGCKVNSSETEGLAENFQRAGFALVEPDGVYTPDVVVINTCTVTHIADRKSRQILRRTKRENPQALVIATGCYVYTNPEQVKALAEVDLVLDKVEQERMVELVAERLNYELEFRPEPSHPLFEEDEIGNTTDKVKVEKKYHTRAMVKIQDGCNAGCAFCIVPTARGVPRSIAIPEVIESVRRKLEAGYREVVLTGVHLGKYRAFNMENEERPLRLKALLETILEKLDIPRLRITSLEPQDYDPTLLELWQRDTRLARHFHLALQSGSAATLARMRRGYTLEKYRQIVEQIHRELPDASITTDIIVGFPGETEQEFSETLAFAAEMGFAKIHVFPYSPRSGTLAASMPDQVADADKKQRGERLRLLSDELSQKWRSRFLGEIREVLWEAKDPNSSMRSGLTGNYLRVFIQSEENLRNHLTSVRLLKLAGNGDADGMFGEIVRECNEYE</sequence>
<organism evidence="18 20">
    <name type="scientific">Candidatus Chlorohelix allophototropha</name>
    <dbReference type="NCBI Taxonomy" id="3003348"/>
    <lineage>
        <taxon>Bacteria</taxon>
        <taxon>Bacillati</taxon>
        <taxon>Chloroflexota</taxon>
        <taxon>Chloroflexia</taxon>
        <taxon>Candidatus Chloroheliales</taxon>
        <taxon>Candidatus Chloroheliaceae</taxon>
        <taxon>Candidatus Chlorohelix</taxon>
    </lineage>
</organism>
<dbReference type="RefSeq" id="WP_341470361.1">
    <property type="nucleotide sequence ID" value="NZ_CP128400.1"/>
</dbReference>
<dbReference type="Gene3D" id="3.40.50.12160">
    <property type="entry name" value="Methylthiotransferase, N-terminal domain"/>
    <property type="match status" value="1"/>
</dbReference>
<keyword evidence="7" id="KW-0949">S-adenosyl-L-methionine</keyword>
<evidence type="ECO:0000256" key="1">
    <source>
        <dbReference type="ARBA" id="ARBA00001966"/>
    </source>
</evidence>
<comment type="function">
    <text evidence="2">Catalyzes the methylthiolation of N6-threonylcarbamoyladenosine (t(6)A), leading to the formation of 2-methylthio-N6-threonylcarbamoyladenosine (ms(2)t(6)A) at position 37 in tRNAs that read codons beginning with adenine.</text>
</comment>
<dbReference type="InterPro" id="IPR058240">
    <property type="entry name" value="rSAM_sf"/>
</dbReference>
<reference evidence="18 20" key="1">
    <citation type="submission" date="2020-06" db="EMBL/GenBank/DDBJ databases">
        <title>Anoxygenic phototrophic Chloroflexota member uses a Type I reaction center.</title>
        <authorList>
            <person name="Tsuji J.M."/>
            <person name="Shaw N.A."/>
            <person name="Nagashima S."/>
            <person name="Venkiteswaran J."/>
            <person name="Schiff S.L."/>
            <person name="Hanada S."/>
            <person name="Tank M."/>
            <person name="Neufeld J.D."/>
        </authorList>
    </citation>
    <scope>NUCLEOTIDE SEQUENCE [LARGE SCALE GENOMIC DNA]</scope>
    <source>
        <strain evidence="18">L227-S17</strain>
    </source>
</reference>
<dbReference type="SUPFAM" id="SSF102114">
    <property type="entry name" value="Radical SAM enzymes"/>
    <property type="match status" value="1"/>
</dbReference>
<evidence type="ECO:0000256" key="5">
    <source>
        <dbReference type="ARBA" id="ARBA00022490"/>
    </source>
</evidence>
<evidence type="ECO:0000256" key="15">
    <source>
        <dbReference type="ARBA" id="ARBA00069898"/>
    </source>
</evidence>
<keyword evidence="10" id="KW-0408">Iron</keyword>
<evidence type="ECO:0000256" key="9">
    <source>
        <dbReference type="ARBA" id="ARBA00022723"/>
    </source>
</evidence>
<keyword evidence="4" id="KW-0004">4Fe-4S</keyword>
<dbReference type="PROSITE" id="PS51449">
    <property type="entry name" value="MTTASE_N"/>
    <property type="match status" value="1"/>
</dbReference>
<dbReference type="PANTHER" id="PTHR11918:SF45">
    <property type="entry name" value="THREONYLCARBAMOYLADENOSINE TRNA METHYLTHIOTRANSFERASE"/>
    <property type="match status" value="1"/>
</dbReference>
<dbReference type="FunFam" id="3.80.30.20:FF:000001">
    <property type="entry name" value="tRNA-2-methylthio-N(6)-dimethylallyladenosine synthase 2"/>
    <property type="match status" value="1"/>
</dbReference>
<comment type="catalytic activity">
    <reaction evidence="13">
        <text>N(6)-L-threonylcarbamoyladenosine(37) in tRNA + (sulfur carrier)-SH + AH2 + 2 S-adenosyl-L-methionine = 2-methylsulfanyl-N(6)-L-threonylcarbamoyladenosine(37) in tRNA + (sulfur carrier)-H + 5'-deoxyadenosine + L-methionine + A + S-adenosyl-L-homocysteine + 2 H(+)</text>
        <dbReference type="Rhea" id="RHEA:37075"/>
        <dbReference type="Rhea" id="RHEA-COMP:10163"/>
        <dbReference type="Rhea" id="RHEA-COMP:11092"/>
        <dbReference type="Rhea" id="RHEA-COMP:14737"/>
        <dbReference type="Rhea" id="RHEA-COMP:14739"/>
        <dbReference type="ChEBI" id="CHEBI:13193"/>
        <dbReference type="ChEBI" id="CHEBI:15378"/>
        <dbReference type="ChEBI" id="CHEBI:17319"/>
        <dbReference type="ChEBI" id="CHEBI:17499"/>
        <dbReference type="ChEBI" id="CHEBI:29917"/>
        <dbReference type="ChEBI" id="CHEBI:57844"/>
        <dbReference type="ChEBI" id="CHEBI:57856"/>
        <dbReference type="ChEBI" id="CHEBI:59789"/>
        <dbReference type="ChEBI" id="CHEBI:64428"/>
        <dbReference type="ChEBI" id="CHEBI:74418"/>
        <dbReference type="ChEBI" id="CHEBI:74420"/>
        <dbReference type="EC" id="2.8.4.5"/>
    </reaction>
</comment>
<dbReference type="EMBL" id="CP128400">
    <property type="protein sequence ID" value="WJW68457.1"/>
    <property type="molecule type" value="Genomic_DNA"/>
</dbReference>
<dbReference type="FunFam" id="3.40.50.12160:FF:000004">
    <property type="entry name" value="Threonylcarbamoyladenosine tRNA methylthiotransferase MtaB"/>
    <property type="match status" value="1"/>
</dbReference>
<evidence type="ECO:0000256" key="4">
    <source>
        <dbReference type="ARBA" id="ARBA00022485"/>
    </source>
</evidence>
<dbReference type="InterPro" id="IPR005839">
    <property type="entry name" value="Methylthiotransferase"/>
</dbReference>
<dbReference type="EC" id="2.8.4.5" evidence="3"/>
<dbReference type="GO" id="GO:0046872">
    <property type="term" value="F:metal ion binding"/>
    <property type="evidence" value="ECO:0007669"/>
    <property type="project" value="UniProtKB-KW"/>
</dbReference>
<evidence type="ECO:0000256" key="13">
    <source>
        <dbReference type="ARBA" id="ARBA00051661"/>
    </source>
</evidence>
<evidence type="ECO:0000256" key="8">
    <source>
        <dbReference type="ARBA" id="ARBA00022694"/>
    </source>
</evidence>
<dbReference type="SFLD" id="SFLDG01082">
    <property type="entry name" value="B12-binding_domain_containing"/>
    <property type="match status" value="1"/>
</dbReference>
<dbReference type="GO" id="GO:0051539">
    <property type="term" value="F:4 iron, 4 sulfur cluster binding"/>
    <property type="evidence" value="ECO:0007669"/>
    <property type="project" value="UniProtKB-KW"/>
</dbReference>
<dbReference type="InterPro" id="IPR006638">
    <property type="entry name" value="Elp3/MiaA/NifB-like_rSAM"/>
</dbReference>
<dbReference type="InterPro" id="IPR006467">
    <property type="entry name" value="MiaB-like_bact"/>
</dbReference>
<feature type="domain" description="Radical SAM core" evidence="17">
    <location>
        <begin position="182"/>
        <end position="416"/>
    </location>
</feature>
<dbReference type="InterPro" id="IPR038135">
    <property type="entry name" value="Methylthiotransferase_N_sf"/>
</dbReference>
<evidence type="ECO:0000256" key="7">
    <source>
        <dbReference type="ARBA" id="ARBA00022691"/>
    </source>
</evidence>
<dbReference type="PROSITE" id="PS01278">
    <property type="entry name" value="MTTASE_RADICAL"/>
    <property type="match status" value="1"/>
</dbReference>